<dbReference type="SUPFAM" id="SSF53756">
    <property type="entry name" value="UDP-Glycosyltransferase/glycogen phosphorylase"/>
    <property type="match status" value="1"/>
</dbReference>
<dbReference type="RefSeq" id="WP_189512271.1">
    <property type="nucleotide sequence ID" value="NZ_BMXG01000004.1"/>
</dbReference>
<name>A0A8J3GC31_9BACT</name>
<dbReference type="Gene3D" id="3.40.50.2000">
    <property type="entry name" value="Glycogen Phosphorylase B"/>
    <property type="match status" value="1"/>
</dbReference>
<dbReference type="Proteomes" id="UP000642829">
    <property type="component" value="Unassembled WGS sequence"/>
</dbReference>
<reference evidence="1" key="2">
    <citation type="submission" date="2020-09" db="EMBL/GenBank/DDBJ databases">
        <authorList>
            <person name="Sun Q."/>
            <person name="Kim S."/>
        </authorList>
    </citation>
    <scope>NUCLEOTIDE SEQUENCE</scope>
    <source>
        <strain evidence="1">KCTC 12870</strain>
    </source>
</reference>
<sequence>MKKLLIITPVPTHPVGSGNAQRILAMHRLLVELGYDIHLAYIPFEAGDLDAMRKYWGDKLTVLPYNKPWKHIRVAGIPLPDRLTRQLAARGWASMHIDYFFNDDVLDSIRSINNSFKPSVVLIEYVFFSRAFSAFPSSVHRVIDTHDIFSDRHKSFLKAGLIPEWFFTTKTEERKGIGRANSVLAIQGWEAKKLNEIGKGKAAIYTVGHLAEPNPLPPPAGLNSILFLGSDNSINRQALDWFLNRVWPKVHQSSPSILLKVGGSISKNVRPAEQVVSLGHVDSLMEAYAACDLVINPAQTGSGLSIKSVEALSYARPLLTTTIGAQGLPDSGRDEAYLVVDSAQEMANKITHLANSYDEIPKIANTARLLYHNYYNNSIAQLRRALERS</sequence>
<gene>
    <name evidence="1" type="ORF">GCM10007047_08840</name>
</gene>
<keyword evidence="2" id="KW-1185">Reference proteome</keyword>
<comment type="caution">
    <text evidence="1">The sequence shown here is derived from an EMBL/GenBank/DDBJ whole genome shotgun (WGS) entry which is preliminary data.</text>
</comment>
<evidence type="ECO:0000313" key="2">
    <source>
        <dbReference type="Proteomes" id="UP000642829"/>
    </source>
</evidence>
<proteinExistence type="predicted"/>
<organism evidence="1 2">
    <name type="scientific">Cerasicoccus arenae</name>
    <dbReference type="NCBI Taxonomy" id="424488"/>
    <lineage>
        <taxon>Bacteria</taxon>
        <taxon>Pseudomonadati</taxon>
        <taxon>Verrucomicrobiota</taxon>
        <taxon>Opitutia</taxon>
        <taxon>Puniceicoccales</taxon>
        <taxon>Cerasicoccaceae</taxon>
        <taxon>Cerasicoccus</taxon>
    </lineage>
</organism>
<keyword evidence="1" id="KW-0808">Transferase</keyword>
<dbReference type="AlphaFoldDB" id="A0A8J3GC31"/>
<protein>
    <submittedName>
        <fullName evidence="1">Glycosyl transferase</fullName>
    </submittedName>
</protein>
<reference evidence="1" key="1">
    <citation type="journal article" date="2014" name="Int. J. Syst. Evol. Microbiol.">
        <title>Complete genome sequence of Corynebacterium casei LMG S-19264T (=DSM 44701T), isolated from a smear-ripened cheese.</title>
        <authorList>
            <consortium name="US DOE Joint Genome Institute (JGI-PGF)"/>
            <person name="Walter F."/>
            <person name="Albersmeier A."/>
            <person name="Kalinowski J."/>
            <person name="Ruckert C."/>
        </authorList>
    </citation>
    <scope>NUCLEOTIDE SEQUENCE</scope>
    <source>
        <strain evidence="1">KCTC 12870</strain>
    </source>
</reference>
<dbReference type="GO" id="GO:0016740">
    <property type="term" value="F:transferase activity"/>
    <property type="evidence" value="ECO:0007669"/>
    <property type="project" value="UniProtKB-KW"/>
</dbReference>
<evidence type="ECO:0000313" key="1">
    <source>
        <dbReference type="EMBL" id="GHB95351.1"/>
    </source>
</evidence>
<dbReference type="Pfam" id="PF13692">
    <property type="entry name" value="Glyco_trans_1_4"/>
    <property type="match status" value="1"/>
</dbReference>
<dbReference type="EMBL" id="BMXG01000004">
    <property type="protein sequence ID" value="GHB95351.1"/>
    <property type="molecule type" value="Genomic_DNA"/>
</dbReference>
<accession>A0A8J3GC31</accession>